<organism evidence="2 3">
    <name type="scientific">Trypanosoma conorhini</name>
    <dbReference type="NCBI Taxonomy" id="83891"/>
    <lineage>
        <taxon>Eukaryota</taxon>
        <taxon>Discoba</taxon>
        <taxon>Euglenozoa</taxon>
        <taxon>Kinetoplastea</taxon>
        <taxon>Metakinetoplastina</taxon>
        <taxon>Trypanosomatida</taxon>
        <taxon>Trypanosomatidae</taxon>
        <taxon>Trypanosoma</taxon>
    </lineage>
</organism>
<evidence type="ECO:0000313" key="3">
    <source>
        <dbReference type="Proteomes" id="UP000284403"/>
    </source>
</evidence>
<dbReference type="EMBL" id="MKKU01000405">
    <property type="protein sequence ID" value="RNF13440.1"/>
    <property type="molecule type" value="Genomic_DNA"/>
</dbReference>
<feature type="compositionally biased region" description="Low complexity" evidence="1">
    <location>
        <begin position="56"/>
        <end position="65"/>
    </location>
</feature>
<evidence type="ECO:0000313" key="2">
    <source>
        <dbReference type="EMBL" id="RNF13440.1"/>
    </source>
</evidence>
<comment type="caution">
    <text evidence="2">The sequence shown here is derived from an EMBL/GenBank/DDBJ whole genome shotgun (WGS) entry which is preliminary data.</text>
</comment>
<dbReference type="AlphaFoldDB" id="A0A422P6U6"/>
<name>A0A422P6U6_9TRYP</name>
<dbReference type="GeneID" id="40319869"/>
<reference evidence="2 3" key="1">
    <citation type="journal article" date="2018" name="BMC Genomics">
        <title>Genomic comparison of Trypanosoma conorhini and Trypanosoma rangeli to Trypanosoma cruzi strains of high and low virulence.</title>
        <authorList>
            <person name="Bradwell K.R."/>
            <person name="Koparde V.N."/>
            <person name="Matveyev A.V."/>
            <person name="Serrano M.G."/>
            <person name="Alves J.M."/>
            <person name="Parikh H."/>
            <person name="Huang B."/>
            <person name="Lee V."/>
            <person name="Espinosa-Alvarez O."/>
            <person name="Ortiz P.A."/>
            <person name="Costa-Martins A.G."/>
            <person name="Teixeira M.M."/>
            <person name="Buck G.A."/>
        </authorList>
    </citation>
    <scope>NUCLEOTIDE SEQUENCE [LARGE SCALE GENOMIC DNA]</scope>
    <source>
        <strain evidence="2 3">025E</strain>
    </source>
</reference>
<protein>
    <submittedName>
        <fullName evidence="2">Uncharacterized protein</fullName>
    </submittedName>
</protein>
<sequence length="404" mass="44610">MTFKRAFPPRCLPSRRATSHAATPPEVPKYRACSRGHCSPHTPRFRVPPLSPPPSAASQQQQQQKQELREAEKERGCHWWCGIQELFGSNGCSPLPKLPPHASFAELQHPAPSAGEVDEEHTPHRHFYREGGDDANGDFPVKLVAFSIYNSLTVTGLVEVVPCRWRLNANPSLYPLQLQIREMDATTYPMRRLLRLIQKTVTGGGSDGGTGVSPRQQPMKGSLYISKRGNPHLQFLSGLPNIIPLSGSVVLADVVMVDQIPINGAAVRFRWVEDPSRRVLVDIDTLPSGGDVRRDSADEAAVQYYARPSSDFVPRTCQEHDGSGCLKQVNAEAEENNSRAAWPVKELDGTAFLKSADGKKMTEYIPHVITDRGEEHLSMLHANATNTDGGSASPITYLHTPYMR</sequence>
<keyword evidence="3" id="KW-1185">Reference proteome</keyword>
<evidence type="ECO:0000256" key="1">
    <source>
        <dbReference type="SAM" id="MobiDB-lite"/>
    </source>
</evidence>
<proteinExistence type="predicted"/>
<feature type="region of interest" description="Disordered" evidence="1">
    <location>
        <begin position="1"/>
        <end position="69"/>
    </location>
</feature>
<gene>
    <name evidence="2" type="ORF">Tco025E_06258</name>
</gene>
<dbReference type="RefSeq" id="XP_029226810.1">
    <property type="nucleotide sequence ID" value="XM_029373138.1"/>
</dbReference>
<dbReference type="OrthoDB" id="242484at2759"/>
<dbReference type="Proteomes" id="UP000284403">
    <property type="component" value="Unassembled WGS sequence"/>
</dbReference>
<accession>A0A422P6U6</accession>